<keyword evidence="3" id="KW-0413">Isomerase</keyword>
<dbReference type="InterPro" id="IPR015443">
    <property type="entry name" value="Aldose_1-epimerase"/>
</dbReference>
<name>A0A371G6Y1_MUCPR</name>
<comment type="similarity">
    <text evidence="2">Belongs to the aldose epimerase family.</text>
</comment>
<evidence type="ECO:0000256" key="1">
    <source>
        <dbReference type="ARBA" id="ARBA00005028"/>
    </source>
</evidence>
<gene>
    <name evidence="9" type="primary">GALM</name>
    <name evidence="9" type="ORF">CR513_32377</name>
</gene>
<feature type="active site" description="Proton donor" evidence="5">
    <location>
        <position position="192"/>
    </location>
</feature>
<feature type="binding site" evidence="7">
    <location>
        <begin position="93"/>
        <end position="94"/>
    </location>
    <ligand>
        <name>beta-D-galactose</name>
        <dbReference type="ChEBI" id="CHEBI:27667"/>
    </ligand>
</feature>
<organism evidence="9 10">
    <name type="scientific">Mucuna pruriens</name>
    <name type="common">Velvet bean</name>
    <name type="synonym">Dolichos pruriens</name>
    <dbReference type="NCBI Taxonomy" id="157652"/>
    <lineage>
        <taxon>Eukaryota</taxon>
        <taxon>Viridiplantae</taxon>
        <taxon>Streptophyta</taxon>
        <taxon>Embryophyta</taxon>
        <taxon>Tracheophyta</taxon>
        <taxon>Spermatophyta</taxon>
        <taxon>Magnoliopsida</taxon>
        <taxon>eudicotyledons</taxon>
        <taxon>Gunneridae</taxon>
        <taxon>Pentapetalae</taxon>
        <taxon>rosids</taxon>
        <taxon>fabids</taxon>
        <taxon>Fabales</taxon>
        <taxon>Fabaceae</taxon>
        <taxon>Papilionoideae</taxon>
        <taxon>50 kb inversion clade</taxon>
        <taxon>NPAAA clade</taxon>
        <taxon>indigoferoid/millettioid clade</taxon>
        <taxon>Phaseoleae</taxon>
        <taxon>Mucuna</taxon>
    </lineage>
</organism>
<dbReference type="CDD" id="cd09019">
    <property type="entry name" value="galactose_mutarotase_like"/>
    <property type="match status" value="1"/>
</dbReference>
<feature type="binding site" evidence="7">
    <location>
        <begin position="192"/>
        <end position="194"/>
    </location>
    <ligand>
        <name>beta-D-galactose</name>
        <dbReference type="ChEBI" id="CHEBI:27667"/>
    </ligand>
</feature>
<dbReference type="EMBL" id="QJKJ01006550">
    <property type="protein sequence ID" value="RDX86305.1"/>
    <property type="molecule type" value="Genomic_DNA"/>
</dbReference>
<evidence type="ECO:0000256" key="3">
    <source>
        <dbReference type="ARBA" id="ARBA00023235"/>
    </source>
</evidence>
<evidence type="ECO:0000313" key="9">
    <source>
        <dbReference type="EMBL" id="RDX86305.1"/>
    </source>
</evidence>
<dbReference type="SUPFAM" id="SSF74650">
    <property type="entry name" value="Galactose mutarotase-like"/>
    <property type="match status" value="1"/>
</dbReference>
<dbReference type="GO" id="GO:0006006">
    <property type="term" value="P:glucose metabolic process"/>
    <property type="evidence" value="ECO:0007669"/>
    <property type="project" value="TreeGrafter"/>
</dbReference>
<proteinExistence type="inferred from homology"/>
<dbReference type="GO" id="GO:0033499">
    <property type="term" value="P:galactose catabolic process via UDP-galactose, Leloir pathway"/>
    <property type="evidence" value="ECO:0007669"/>
    <property type="project" value="TreeGrafter"/>
</dbReference>
<feature type="signal peptide" evidence="8">
    <location>
        <begin position="1"/>
        <end position="20"/>
    </location>
</feature>
<feature type="chain" id="PRO_5016985807" evidence="8">
    <location>
        <begin position="21"/>
        <end position="410"/>
    </location>
</feature>
<evidence type="ECO:0000256" key="8">
    <source>
        <dbReference type="SAM" id="SignalP"/>
    </source>
</evidence>
<dbReference type="PANTHER" id="PTHR10091:SF3">
    <property type="entry name" value="ALDOSE 1-EPIMERASE"/>
    <property type="match status" value="1"/>
</dbReference>
<dbReference type="Pfam" id="PF01263">
    <property type="entry name" value="Aldose_epim"/>
    <property type="match status" value="1"/>
</dbReference>
<dbReference type="GO" id="GO:0004034">
    <property type="term" value="F:aldose 1-epimerase activity"/>
    <property type="evidence" value="ECO:0007669"/>
    <property type="project" value="TreeGrafter"/>
</dbReference>
<feature type="active site" description="Proton acceptor" evidence="5">
    <location>
        <position position="323"/>
    </location>
</feature>
<dbReference type="UniPathway" id="UPA00242"/>
<accession>A0A371G6Y1</accession>
<dbReference type="InterPro" id="IPR011013">
    <property type="entry name" value="Gal_mutarotase_sf_dom"/>
</dbReference>
<keyword evidence="8" id="KW-0732">Signal</keyword>
<evidence type="ECO:0000256" key="4">
    <source>
        <dbReference type="ARBA" id="ARBA00023277"/>
    </source>
</evidence>
<sequence>MFKVHLILSFLLGFLLLTQARIHPHGKDNKIGFYQLRRGNMELNLTNYGATIVSVIVPDKHGNLGDITLGYDDIEQYKNDTIYFGALIGRVANRIGHAQFTLDGHTYNLTVNDHGNTLHGGITGFSDVVWTVESHKEDSHITFAYNSYDNEQGFPGRLEVRVTYMLIGTNKYAVKMIARPIDKATPVNLAQHTYWNLGGQHGGDILSHEVQIFGSKITPVDDKLIPTGKLESVKGTPYDFLEPRKVGSRIHDLPGLYDMNYVLDGNSSKHFRKVVIVKDNVSGRKLELWSNQVGLQFYTSGMLKHVKGKDGAIYRKYGGIALETQGFPDAVNHPNFPSQIVRPGETYQHYMVLREVARKKTAMWIKLESLYMTNLEQQLYSFKWWTKQLADFNKILDDLENIDVELDDVD</sequence>
<keyword evidence="10" id="KW-1185">Reference proteome</keyword>
<dbReference type="AlphaFoldDB" id="A0A371G6Y1"/>
<comment type="caution">
    <text evidence="9">The sequence shown here is derived from an EMBL/GenBank/DDBJ whole genome shotgun (WGS) entry which is preliminary data.</text>
</comment>
<evidence type="ECO:0000256" key="2">
    <source>
        <dbReference type="ARBA" id="ARBA00006206"/>
    </source>
</evidence>
<dbReference type="STRING" id="157652.A0A371G6Y1"/>
<evidence type="ECO:0000256" key="6">
    <source>
        <dbReference type="PIRSR" id="PIRSR005096-2"/>
    </source>
</evidence>
<dbReference type="Gene3D" id="2.70.98.10">
    <property type="match status" value="1"/>
</dbReference>
<evidence type="ECO:0000313" key="10">
    <source>
        <dbReference type="Proteomes" id="UP000257109"/>
    </source>
</evidence>
<dbReference type="InterPro" id="IPR014718">
    <property type="entry name" value="GH-type_carb-bd"/>
</dbReference>
<evidence type="ECO:0000256" key="7">
    <source>
        <dbReference type="PIRSR" id="PIRSR005096-3"/>
    </source>
</evidence>
<dbReference type="InterPro" id="IPR047215">
    <property type="entry name" value="Galactose_mutarotase-like"/>
</dbReference>
<dbReference type="InterPro" id="IPR008183">
    <property type="entry name" value="Aldose_1/G6P_1-epimerase"/>
</dbReference>
<dbReference type="OrthoDB" id="274691at2759"/>
<protein>
    <submittedName>
        <fullName evidence="9">Aldose 1-epimerase</fullName>
    </submittedName>
</protein>
<dbReference type="NCBIfam" id="NF008277">
    <property type="entry name" value="PRK11055.1"/>
    <property type="match status" value="1"/>
</dbReference>
<reference evidence="9" key="1">
    <citation type="submission" date="2018-05" db="EMBL/GenBank/DDBJ databases">
        <title>Draft genome of Mucuna pruriens seed.</title>
        <authorList>
            <person name="Nnadi N.E."/>
            <person name="Vos R."/>
            <person name="Hasami M.H."/>
            <person name="Devisetty U.K."/>
            <person name="Aguiy J.C."/>
        </authorList>
    </citation>
    <scope>NUCLEOTIDE SEQUENCE [LARGE SCALE GENOMIC DNA]</scope>
    <source>
        <strain evidence="9">JCA_2017</strain>
    </source>
</reference>
<dbReference type="PIRSF" id="PIRSF005096">
    <property type="entry name" value="GALM"/>
    <property type="match status" value="1"/>
</dbReference>
<dbReference type="PANTHER" id="PTHR10091">
    <property type="entry name" value="ALDOSE-1-EPIMERASE"/>
    <property type="match status" value="1"/>
</dbReference>
<feature type="binding site" evidence="6">
    <location>
        <position position="258"/>
    </location>
    <ligand>
        <name>beta-D-galactose</name>
        <dbReference type="ChEBI" id="CHEBI:27667"/>
    </ligand>
</feature>
<dbReference type="GO" id="GO:0030246">
    <property type="term" value="F:carbohydrate binding"/>
    <property type="evidence" value="ECO:0007669"/>
    <property type="project" value="InterPro"/>
</dbReference>
<keyword evidence="4" id="KW-0119">Carbohydrate metabolism</keyword>
<evidence type="ECO:0000256" key="5">
    <source>
        <dbReference type="PIRSR" id="PIRSR005096-1"/>
    </source>
</evidence>
<dbReference type="Proteomes" id="UP000257109">
    <property type="component" value="Unassembled WGS sequence"/>
</dbReference>
<comment type="pathway">
    <text evidence="1">Carbohydrate metabolism; hexose metabolism.</text>
</comment>
<feature type="non-terminal residue" evidence="9">
    <location>
        <position position="1"/>
    </location>
</feature>